<proteinExistence type="predicted"/>
<protein>
    <submittedName>
        <fullName evidence="1">Oxidoreductase</fullName>
    </submittedName>
</protein>
<organism evidence="1 2">
    <name type="scientific">Pseudonocardia humida</name>
    <dbReference type="NCBI Taxonomy" id="2800819"/>
    <lineage>
        <taxon>Bacteria</taxon>
        <taxon>Bacillati</taxon>
        <taxon>Actinomycetota</taxon>
        <taxon>Actinomycetes</taxon>
        <taxon>Pseudonocardiales</taxon>
        <taxon>Pseudonocardiaceae</taxon>
        <taxon>Pseudonocardia</taxon>
    </lineage>
</organism>
<gene>
    <name evidence="1" type="ORF">KDL28_18735</name>
</gene>
<sequence length="116" mass="13148">MGLLDRLRRGRPGTLRASGRDDEAHLRAWVAAHEGVEAFVEPRTAVTETTMLLVDKDGDHTRRRIGGPDAARKLARSLAIPVYDVQLVGYPQRMRDHDAREKVLRERERRRALGEG</sequence>
<accession>A0ABT1A265</accession>
<dbReference type="RefSeq" id="WP_252440460.1">
    <property type="nucleotide sequence ID" value="NZ_JAGSOV010000039.1"/>
</dbReference>
<name>A0ABT1A265_9PSEU</name>
<comment type="caution">
    <text evidence="1">The sequence shown here is derived from an EMBL/GenBank/DDBJ whole genome shotgun (WGS) entry which is preliminary data.</text>
</comment>
<evidence type="ECO:0000313" key="1">
    <source>
        <dbReference type="EMBL" id="MCO1657101.1"/>
    </source>
</evidence>
<evidence type="ECO:0000313" key="2">
    <source>
        <dbReference type="Proteomes" id="UP001165283"/>
    </source>
</evidence>
<keyword evidence="2" id="KW-1185">Reference proteome</keyword>
<reference evidence="1" key="1">
    <citation type="submission" date="2021-04" db="EMBL/GenBank/DDBJ databases">
        <title>Pseudonocardia sp. nov., isolated from sandy soil of mangrove forest.</title>
        <authorList>
            <person name="Zan Z."/>
            <person name="Huang R."/>
            <person name="Liu W."/>
        </authorList>
    </citation>
    <scope>NUCLEOTIDE SEQUENCE</scope>
    <source>
        <strain evidence="1">S2-4</strain>
    </source>
</reference>
<dbReference type="Proteomes" id="UP001165283">
    <property type="component" value="Unassembled WGS sequence"/>
</dbReference>
<dbReference type="EMBL" id="JAGSOV010000039">
    <property type="protein sequence ID" value="MCO1657101.1"/>
    <property type="molecule type" value="Genomic_DNA"/>
</dbReference>